<dbReference type="EMBL" id="CP134537">
    <property type="protein sequence ID" value="WNH09738.1"/>
    <property type="molecule type" value="Genomic_DNA"/>
</dbReference>
<evidence type="ECO:0000313" key="5">
    <source>
        <dbReference type="Proteomes" id="UP001302806"/>
    </source>
</evidence>
<dbReference type="Pfam" id="PF06468">
    <property type="entry name" value="Spond_N"/>
    <property type="match status" value="1"/>
</dbReference>
<dbReference type="NCBIfam" id="TIGR04183">
    <property type="entry name" value="Por_Secre_tail"/>
    <property type="match status" value="1"/>
</dbReference>
<protein>
    <submittedName>
        <fullName evidence="4">Spondin domain-containing protein</fullName>
    </submittedName>
</protein>
<feature type="domain" description="Spondin" evidence="3">
    <location>
        <begin position="14"/>
        <end position="210"/>
    </location>
</feature>
<evidence type="ECO:0000259" key="3">
    <source>
        <dbReference type="PROSITE" id="PS51020"/>
    </source>
</evidence>
<reference evidence="4 5" key="1">
    <citation type="submission" date="2023-09" db="EMBL/GenBank/DDBJ databases">
        <title>Thalassobella suaedae gen. nov., sp. nov., a marine bacterium of the family Flavobacteriaceae isolated from a halophyte Suaeda japonica.</title>
        <authorList>
            <person name="Lee S.Y."/>
            <person name="Hwang C.Y."/>
        </authorList>
    </citation>
    <scope>NUCLEOTIDE SEQUENCE [LARGE SCALE GENOMIC DNA]</scope>
    <source>
        <strain evidence="4 5">HL-DH14</strain>
    </source>
</reference>
<keyword evidence="1 2" id="KW-0732">Signal</keyword>
<dbReference type="PANTHER" id="PTHR11311">
    <property type="entry name" value="SPONDIN"/>
    <property type="match status" value="1"/>
</dbReference>
<organism evidence="4 5">
    <name type="scientific">Thalassobellus suaedae</name>
    <dbReference type="NCBI Taxonomy" id="3074124"/>
    <lineage>
        <taxon>Bacteria</taxon>
        <taxon>Pseudomonadati</taxon>
        <taxon>Bacteroidota</taxon>
        <taxon>Flavobacteriia</taxon>
        <taxon>Flavobacteriales</taxon>
        <taxon>Flavobacteriaceae</taxon>
        <taxon>Thalassobellus</taxon>
    </lineage>
</organism>
<accession>A0ABY9XV50</accession>
<dbReference type="Pfam" id="PF18962">
    <property type="entry name" value="Por_Secre_tail"/>
    <property type="match status" value="1"/>
</dbReference>
<dbReference type="InterPro" id="IPR026444">
    <property type="entry name" value="Secre_tail"/>
</dbReference>
<proteinExistence type="predicted"/>
<feature type="chain" id="PRO_5045269504" evidence="2">
    <location>
        <begin position="25"/>
        <end position="313"/>
    </location>
</feature>
<dbReference type="InterPro" id="IPR009465">
    <property type="entry name" value="Spondin_N"/>
</dbReference>
<gene>
    <name evidence="4" type="ORF">RHP51_03175</name>
</gene>
<dbReference type="RefSeq" id="WP_415866135.1">
    <property type="nucleotide sequence ID" value="NZ_CP134537.1"/>
</dbReference>
<feature type="signal peptide" evidence="2">
    <location>
        <begin position="1"/>
        <end position="24"/>
    </location>
</feature>
<sequence>MKNFTNSLLFLLFFPFVCFSQSIANYNIVFESFWESETNNPTHGISTIELPESAHWSPLVGATHKTENVFLMLNGTASAGIESIAETGSTSTFQTEVNTNSDADQYLAGTGLDSAKGTISINNINVSEDFPLITLASMIAPSPDWFIAVNGINLRSGNSSMNNGWKATFTIDLYPYDAGTEDGNTYSLNNPATNPQGVITSLSNIYPFNANRIGTLTFTYNSSTLNTPPIKSIETIKVFPNPTQEKITISNPQNLELDTIEIYNILGRLVKGISIKNRINKFEIDLSTLSKGVYLLQLNTKNGKLKTEKLILN</sequence>
<evidence type="ECO:0000256" key="2">
    <source>
        <dbReference type="SAM" id="SignalP"/>
    </source>
</evidence>
<dbReference type="Proteomes" id="UP001302806">
    <property type="component" value="Chromosome"/>
</dbReference>
<dbReference type="Gene3D" id="2.60.40.2130">
    <property type="entry name" value="F-spondin domain"/>
    <property type="match status" value="1"/>
</dbReference>
<dbReference type="NCBIfam" id="NF038123">
    <property type="entry name" value="NF038123_dom"/>
    <property type="match status" value="1"/>
</dbReference>
<dbReference type="InterPro" id="IPR038678">
    <property type="entry name" value="Spondin_N_sf"/>
</dbReference>
<dbReference type="InterPro" id="IPR051418">
    <property type="entry name" value="Spondin/Thrombospondin_T1"/>
</dbReference>
<evidence type="ECO:0000313" key="4">
    <source>
        <dbReference type="EMBL" id="WNH09738.1"/>
    </source>
</evidence>
<evidence type="ECO:0000256" key="1">
    <source>
        <dbReference type="ARBA" id="ARBA00022729"/>
    </source>
</evidence>
<dbReference type="PANTHER" id="PTHR11311:SF15">
    <property type="entry name" value="SPONDIN-2"/>
    <property type="match status" value="1"/>
</dbReference>
<name>A0ABY9XV50_9FLAO</name>
<dbReference type="PROSITE" id="PS51020">
    <property type="entry name" value="SPONDIN"/>
    <property type="match status" value="1"/>
</dbReference>